<feature type="binding site" evidence="8">
    <location>
        <begin position="160"/>
        <end position="165"/>
    </location>
    <ligand>
        <name>NAD(+)</name>
        <dbReference type="ChEBI" id="CHEBI:57540"/>
    </ligand>
</feature>
<accession>A0A5E8CQJ8</accession>
<name>A0A5E8CQJ8_LACAM</name>
<keyword evidence="8" id="KW-0963">Cytoplasm</keyword>
<comment type="caution">
    <text evidence="8">Lacks conserved residue(s) required for the propagation of feature annotation.</text>
</comment>
<dbReference type="InterPro" id="IPR017437">
    <property type="entry name" value="ATP-NAD_kinase_PpnK-typ_C"/>
</dbReference>
<gene>
    <name evidence="8" type="primary">nadK</name>
    <name evidence="9" type="ORF">DM298_07660</name>
</gene>
<dbReference type="GO" id="GO:0005524">
    <property type="term" value="F:ATP binding"/>
    <property type="evidence" value="ECO:0007669"/>
    <property type="project" value="UniProtKB-KW"/>
</dbReference>
<keyword evidence="6 8" id="KW-0520">NAD</keyword>
<evidence type="ECO:0000256" key="2">
    <source>
        <dbReference type="ARBA" id="ARBA00022741"/>
    </source>
</evidence>
<feature type="binding site" evidence="8">
    <location>
        <begin position="45"/>
        <end position="46"/>
    </location>
    <ligand>
        <name>NAD(+)</name>
        <dbReference type="ChEBI" id="CHEBI:57540"/>
    </ligand>
</feature>
<dbReference type="PANTHER" id="PTHR20275:SF0">
    <property type="entry name" value="NAD KINASE"/>
    <property type="match status" value="1"/>
</dbReference>
<keyword evidence="3 8" id="KW-0418">Kinase</keyword>
<comment type="similarity">
    <text evidence="8">Belongs to the NAD kinase family.</text>
</comment>
<evidence type="ECO:0000313" key="9">
    <source>
        <dbReference type="EMBL" id="QDD70747.1"/>
    </source>
</evidence>
<dbReference type="GO" id="GO:0046872">
    <property type="term" value="F:metal ion binding"/>
    <property type="evidence" value="ECO:0007669"/>
    <property type="project" value="UniProtKB-UniRule"/>
</dbReference>
<dbReference type="PANTHER" id="PTHR20275">
    <property type="entry name" value="NAD KINASE"/>
    <property type="match status" value="1"/>
</dbReference>
<dbReference type="NCBIfam" id="NF003424">
    <property type="entry name" value="PRK04885.1"/>
    <property type="match status" value="1"/>
</dbReference>
<dbReference type="GO" id="GO:0005737">
    <property type="term" value="C:cytoplasm"/>
    <property type="evidence" value="ECO:0007669"/>
    <property type="project" value="UniProtKB-SubCell"/>
</dbReference>
<keyword evidence="5 8" id="KW-0521">NADP</keyword>
<dbReference type="GO" id="GO:0019674">
    <property type="term" value="P:NAD+ metabolic process"/>
    <property type="evidence" value="ECO:0007669"/>
    <property type="project" value="InterPro"/>
</dbReference>
<dbReference type="RefSeq" id="WP_046432741.1">
    <property type="nucleotide sequence ID" value="NZ_CP029754.1"/>
</dbReference>
<comment type="catalytic activity">
    <reaction evidence="7 8">
        <text>NAD(+) + ATP = ADP + NADP(+) + H(+)</text>
        <dbReference type="Rhea" id="RHEA:18629"/>
        <dbReference type="ChEBI" id="CHEBI:15378"/>
        <dbReference type="ChEBI" id="CHEBI:30616"/>
        <dbReference type="ChEBI" id="CHEBI:57540"/>
        <dbReference type="ChEBI" id="CHEBI:58349"/>
        <dbReference type="ChEBI" id="CHEBI:456216"/>
        <dbReference type="EC" id="2.7.1.23"/>
    </reaction>
</comment>
<feature type="binding site" evidence="8">
    <location>
        <position position="184"/>
    </location>
    <ligand>
        <name>NAD(+)</name>
        <dbReference type="ChEBI" id="CHEBI:57540"/>
    </ligand>
</feature>
<dbReference type="AlphaFoldDB" id="A0A5E8CQJ8"/>
<protein>
    <recommendedName>
        <fullName evidence="8">NAD kinase</fullName>
        <ecNumber evidence="8">2.7.1.23</ecNumber>
    </recommendedName>
    <alternativeName>
        <fullName evidence="8">ATP-dependent NAD kinase</fullName>
    </alternativeName>
</protein>
<keyword evidence="1 8" id="KW-0808">Transferase</keyword>
<feature type="binding site" evidence="8">
    <location>
        <position position="147"/>
    </location>
    <ligand>
        <name>NAD(+)</name>
        <dbReference type="ChEBI" id="CHEBI:57540"/>
    </ligand>
</feature>
<sequence length="266" mass="30038">MKVTIAHNNYDKTLQTVAYLKKLLKEKGVIFDAKYPDVVISVGGDGTLINAFHRYENQVDSVRFVGVHTGHLGFYTDWRNYDVDKMVDALLLTDGEVAKYPLLEIKMLTESGETRYHLAVNESAVKRVSHTLEADVYINDELFENFRGDGLCVSTPTGSTAYSKSLGGAVIHPRLKALQMTEIASINNRVFRTLSAPIVIAPDQWITIVPNADHFVMTVDGARIDVRNAKKIEYRISHHSIQFDRFGHHHFWSRVQDAFIGDSKND</sequence>
<dbReference type="GO" id="GO:0006741">
    <property type="term" value="P:NADP+ biosynthetic process"/>
    <property type="evidence" value="ECO:0007669"/>
    <property type="project" value="UniProtKB-UniRule"/>
</dbReference>
<dbReference type="Pfam" id="PF20143">
    <property type="entry name" value="NAD_kinase_C"/>
    <property type="match status" value="1"/>
</dbReference>
<dbReference type="InterPro" id="IPR016064">
    <property type="entry name" value="NAD/diacylglycerol_kinase_sf"/>
</dbReference>
<dbReference type="HAMAP" id="MF_00361">
    <property type="entry name" value="NAD_kinase"/>
    <property type="match status" value="1"/>
</dbReference>
<dbReference type="Proteomes" id="UP000312326">
    <property type="component" value="Chromosome"/>
</dbReference>
<comment type="function">
    <text evidence="8">Involved in the regulation of the intracellular balance of NAD and NADP, and is a key enzyme in the biosynthesis of NADP. Catalyzes specifically the phosphorylation on 2'-hydroxyl of the adenosine moiety of NAD to yield NADP.</text>
</comment>
<evidence type="ECO:0000256" key="3">
    <source>
        <dbReference type="ARBA" id="ARBA00022777"/>
    </source>
</evidence>
<dbReference type="EC" id="2.7.1.23" evidence="8"/>
<dbReference type="Pfam" id="PF01513">
    <property type="entry name" value="NAD_kinase"/>
    <property type="match status" value="1"/>
</dbReference>
<dbReference type="InterPro" id="IPR002504">
    <property type="entry name" value="NADK"/>
</dbReference>
<dbReference type="SUPFAM" id="SSF111331">
    <property type="entry name" value="NAD kinase/diacylglycerol kinase-like"/>
    <property type="match status" value="1"/>
</dbReference>
<dbReference type="GO" id="GO:0051287">
    <property type="term" value="F:NAD binding"/>
    <property type="evidence" value="ECO:0007669"/>
    <property type="project" value="UniProtKB-ARBA"/>
</dbReference>
<feature type="active site" description="Proton acceptor" evidence="8">
    <location>
        <position position="45"/>
    </location>
</feature>
<dbReference type="GO" id="GO:0003951">
    <property type="term" value="F:NAD+ kinase activity"/>
    <property type="evidence" value="ECO:0007669"/>
    <property type="project" value="UniProtKB-UniRule"/>
</dbReference>
<organism evidence="9 10">
    <name type="scientific">Lactobacillus amylovorus</name>
    <dbReference type="NCBI Taxonomy" id="1604"/>
    <lineage>
        <taxon>Bacteria</taxon>
        <taxon>Bacillati</taxon>
        <taxon>Bacillota</taxon>
        <taxon>Bacilli</taxon>
        <taxon>Lactobacillales</taxon>
        <taxon>Lactobacillaceae</taxon>
        <taxon>Lactobacillus</taxon>
    </lineage>
</organism>
<comment type="cofactor">
    <cofactor evidence="8">
        <name>a divalent metal cation</name>
        <dbReference type="ChEBI" id="CHEBI:60240"/>
    </cofactor>
</comment>
<feature type="binding site" evidence="8">
    <location>
        <begin position="121"/>
        <end position="122"/>
    </location>
    <ligand>
        <name>NAD(+)</name>
        <dbReference type="ChEBI" id="CHEBI:57540"/>
    </ligand>
</feature>
<dbReference type="InterPro" id="IPR017438">
    <property type="entry name" value="ATP-NAD_kinase_N"/>
</dbReference>
<dbReference type="EMBL" id="CP029754">
    <property type="protein sequence ID" value="QDD70747.1"/>
    <property type="molecule type" value="Genomic_DNA"/>
</dbReference>
<evidence type="ECO:0000256" key="8">
    <source>
        <dbReference type="HAMAP-Rule" id="MF_00361"/>
    </source>
</evidence>
<reference evidence="9 10" key="1">
    <citation type="submission" date="2018-06" db="EMBL/GenBank/DDBJ databases">
        <title>Complete genome sequnece of Lactobacillus amylovorus PMRA3.</title>
        <authorList>
            <person name="Nam Y.-D."/>
            <person name="Chung W.-H."/>
            <person name="Park Y.S."/>
            <person name="Kang J."/>
        </authorList>
    </citation>
    <scope>NUCLEOTIDE SEQUENCE [LARGE SCALE GENOMIC DNA]</scope>
    <source>
        <strain evidence="9 10">PMRA3</strain>
    </source>
</reference>
<comment type="subcellular location">
    <subcellularLocation>
        <location evidence="8">Cytoplasm</location>
    </subcellularLocation>
</comment>
<dbReference type="Gene3D" id="2.60.200.30">
    <property type="entry name" value="Probable inorganic polyphosphate/atp-NAD kinase, domain 2"/>
    <property type="match status" value="1"/>
</dbReference>
<feature type="binding site" evidence="8">
    <location>
        <position position="149"/>
    </location>
    <ligand>
        <name>NAD(+)</name>
        <dbReference type="ChEBI" id="CHEBI:57540"/>
    </ligand>
</feature>
<evidence type="ECO:0000256" key="5">
    <source>
        <dbReference type="ARBA" id="ARBA00022857"/>
    </source>
</evidence>
<proteinExistence type="inferred from homology"/>
<evidence type="ECO:0000256" key="1">
    <source>
        <dbReference type="ARBA" id="ARBA00022679"/>
    </source>
</evidence>
<dbReference type="Gene3D" id="3.40.50.10330">
    <property type="entry name" value="Probable inorganic polyphosphate/atp-NAD kinase, domain 1"/>
    <property type="match status" value="1"/>
</dbReference>
<keyword evidence="4 8" id="KW-0067">ATP-binding</keyword>
<evidence type="ECO:0000256" key="4">
    <source>
        <dbReference type="ARBA" id="ARBA00022840"/>
    </source>
</evidence>
<evidence type="ECO:0000256" key="6">
    <source>
        <dbReference type="ARBA" id="ARBA00023027"/>
    </source>
</evidence>
<evidence type="ECO:0000256" key="7">
    <source>
        <dbReference type="ARBA" id="ARBA00047925"/>
    </source>
</evidence>
<keyword evidence="2 8" id="KW-0547">Nucleotide-binding</keyword>
<evidence type="ECO:0000313" key="10">
    <source>
        <dbReference type="Proteomes" id="UP000312326"/>
    </source>
</evidence>